<protein>
    <submittedName>
        <fullName evidence="4">Chitinase</fullName>
    </submittedName>
</protein>
<evidence type="ECO:0000313" key="4">
    <source>
        <dbReference type="EMBL" id="KKK37852.1"/>
    </source>
</evidence>
<feature type="domain" description="LysM" evidence="2">
    <location>
        <begin position="2"/>
        <end position="46"/>
    </location>
</feature>
<comment type="caution">
    <text evidence="4">The sequence shown here is derived from an EMBL/GenBank/DDBJ whole genome shotgun (WGS) entry which is preliminary data.</text>
</comment>
<dbReference type="Gene3D" id="3.20.20.80">
    <property type="entry name" value="Glycosidases"/>
    <property type="match status" value="1"/>
</dbReference>
<gene>
    <name evidence="4" type="ORF">WQ57_11795</name>
</gene>
<keyword evidence="1" id="KW-0378">Hydrolase</keyword>
<dbReference type="Gene3D" id="3.10.350.10">
    <property type="entry name" value="LysM domain"/>
    <property type="match status" value="2"/>
</dbReference>
<dbReference type="InterPro" id="IPR029070">
    <property type="entry name" value="Chitinase_insertion_sf"/>
</dbReference>
<dbReference type="SUPFAM" id="SSF54106">
    <property type="entry name" value="LysM domain"/>
    <property type="match status" value="2"/>
</dbReference>
<dbReference type="Proteomes" id="UP000034166">
    <property type="component" value="Unassembled WGS sequence"/>
</dbReference>
<evidence type="ECO:0000259" key="3">
    <source>
        <dbReference type="PROSITE" id="PS51910"/>
    </source>
</evidence>
<dbReference type="SMART" id="SM00257">
    <property type="entry name" value="LysM"/>
    <property type="match status" value="2"/>
</dbReference>
<dbReference type="AlphaFoldDB" id="A0A0M2SY07"/>
<dbReference type="GO" id="GO:0016798">
    <property type="term" value="F:hydrolase activity, acting on glycosyl bonds"/>
    <property type="evidence" value="ECO:0007669"/>
    <property type="project" value="UniProtKB-KW"/>
</dbReference>
<dbReference type="GO" id="GO:0008061">
    <property type="term" value="F:chitin binding"/>
    <property type="evidence" value="ECO:0007669"/>
    <property type="project" value="InterPro"/>
</dbReference>
<reference evidence="4 5" key="1">
    <citation type="submission" date="2015-04" db="EMBL/GenBank/DDBJ databases">
        <title>Taxonomic description and genome sequence of Bacillus campisalis sp. nov., a novel member of the genus Bacillus isolated from solar saltern.</title>
        <authorList>
            <person name="Mathan Kumar R."/>
            <person name="Kaur G."/>
            <person name="Kumar A."/>
            <person name="Singh N.K."/>
            <person name="Kaur N."/>
            <person name="Kumar N."/>
            <person name="Mayilraj S."/>
        </authorList>
    </citation>
    <scope>NUCLEOTIDE SEQUENCE [LARGE SCALE GENOMIC DNA]</scope>
    <source>
        <strain evidence="4 5">SA2-6</strain>
    </source>
</reference>
<dbReference type="PANTHER" id="PTHR46066">
    <property type="entry name" value="CHITINASE DOMAIN-CONTAINING PROTEIN 1 FAMILY MEMBER"/>
    <property type="match status" value="1"/>
</dbReference>
<evidence type="ECO:0000256" key="1">
    <source>
        <dbReference type="ARBA" id="ARBA00023295"/>
    </source>
</evidence>
<dbReference type="GO" id="GO:0012505">
    <property type="term" value="C:endomembrane system"/>
    <property type="evidence" value="ECO:0007669"/>
    <property type="project" value="TreeGrafter"/>
</dbReference>
<sequence>MAVHVVKSGESLWAISRMYGISIREIVSVNGLPSANSLVPGLALFIPQPQQMYQRVHRVRPGDTYWKLAVEYNTSISGIATANPGLKPGELRVGQIIEIPSPLKLEMETLGFIVPYSAQSFLSQLPSLAPDLTYLAVAAYSFTEEGYVYVQLEDREIVVRSLQLNVKPLLMIRNLTANEFSAGLAGRVLSNPALRRNLVSSLSNLTRERGYSGVSIDFEFIPPAQRNDFLFFLTELKQALGSLILHVNVHAKTEDIPANPIIGAYDYRGIASIADIVAVMTIDYGYPGGPPDPISPLWWVEQVIAYAVGQIPPKKLQIAMPLYGYDKVIPGNLTLARSLLASQNLAISNWRPIQFDLRSQSPHFRYRQNNQEHVVWFEDIRTTIAKFRLIDIYGLAGTTFWQLSLPAPQNWAYIRNAIQVVK</sequence>
<dbReference type="RefSeq" id="WP_046523974.1">
    <property type="nucleotide sequence ID" value="NZ_LAYY01000011.1"/>
</dbReference>
<dbReference type="InterPro" id="IPR001223">
    <property type="entry name" value="Glyco_hydro18_cat"/>
</dbReference>
<name>A0A0M2SY07_9BACI</name>
<dbReference type="EMBL" id="LAYY01000011">
    <property type="protein sequence ID" value="KKK37852.1"/>
    <property type="molecule type" value="Genomic_DNA"/>
</dbReference>
<dbReference type="InterPro" id="IPR036779">
    <property type="entry name" value="LysM_dom_sf"/>
</dbReference>
<keyword evidence="1" id="KW-0326">Glycosidase</keyword>
<evidence type="ECO:0000313" key="5">
    <source>
        <dbReference type="Proteomes" id="UP000034166"/>
    </source>
</evidence>
<dbReference type="PROSITE" id="PS51910">
    <property type="entry name" value="GH18_2"/>
    <property type="match status" value="1"/>
</dbReference>
<feature type="domain" description="LysM" evidence="2">
    <location>
        <begin position="55"/>
        <end position="99"/>
    </location>
</feature>
<dbReference type="Pfam" id="PF00704">
    <property type="entry name" value="Glyco_hydro_18"/>
    <property type="match status" value="1"/>
</dbReference>
<dbReference type="Pfam" id="PF01476">
    <property type="entry name" value="LysM"/>
    <property type="match status" value="2"/>
</dbReference>
<dbReference type="OrthoDB" id="9769314at2"/>
<evidence type="ECO:0000259" key="2">
    <source>
        <dbReference type="PROSITE" id="PS51782"/>
    </source>
</evidence>
<proteinExistence type="predicted"/>
<dbReference type="CDD" id="cd00118">
    <property type="entry name" value="LysM"/>
    <property type="match status" value="2"/>
</dbReference>
<dbReference type="PROSITE" id="PS51782">
    <property type="entry name" value="LYSM"/>
    <property type="match status" value="2"/>
</dbReference>
<dbReference type="InterPro" id="IPR017853">
    <property type="entry name" value="GH"/>
</dbReference>
<dbReference type="PATRIC" id="fig|1408103.3.peg.2654"/>
<keyword evidence="5" id="KW-1185">Reference proteome</keyword>
<accession>A0A0M2SY07</accession>
<dbReference type="SMART" id="SM00636">
    <property type="entry name" value="Glyco_18"/>
    <property type="match status" value="1"/>
</dbReference>
<dbReference type="GO" id="GO:0005975">
    <property type="term" value="P:carbohydrate metabolic process"/>
    <property type="evidence" value="ECO:0007669"/>
    <property type="project" value="InterPro"/>
</dbReference>
<dbReference type="Gene3D" id="3.10.50.10">
    <property type="match status" value="1"/>
</dbReference>
<dbReference type="PANTHER" id="PTHR46066:SF2">
    <property type="entry name" value="CHITINASE DOMAIN-CONTAINING PROTEIN 1"/>
    <property type="match status" value="1"/>
</dbReference>
<dbReference type="SUPFAM" id="SSF51445">
    <property type="entry name" value="(Trans)glycosidases"/>
    <property type="match status" value="1"/>
</dbReference>
<feature type="domain" description="GH18" evidence="3">
    <location>
        <begin position="107"/>
        <end position="422"/>
    </location>
</feature>
<organism evidence="4 5">
    <name type="scientific">Mesobacillus campisalis</name>
    <dbReference type="NCBI Taxonomy" id="1408103"/>
    <lineage>
        <taxon>Bacteria</taxon>
        <taxon>Bacillati</taxon>
        <taxon>Bacillota</taxon>
        <taxon>Bacilli</taxon>
        <taxon>Bacillales</taxon>
        <taxon>Bacillaceae</taxon>
        <taxon>Mesobacillus</taxon>
    </lineage>
</organism>
<dbReference type="GO" id="GO:0070492">
    <property type="term" value="F:oligosaccharide binding"/>
    <property type="evidence" value="ECO:0007669"/>
    <property type="project" value="TreeGrafter"/>
</dbReference>
<dbReference type="InterPro" id="IPR011583">
    <property type="entry name" value="Chitinase_II/V-like_cat"/>
</dbReference>
<dbReference type="InterPro" id="IPR018392">
    <property type="entry name" value="LysM"/>
</dbReference>